<dbReference type="RefSeq" id="WP_071158560.1">
    <property type="nucleotide sequence ID" value="NZ_MBRJ01000040.1"/>
</dbReference>
<gene>
    <name evidence="1" type="ORF">BBV17_24565</name>
</gene>
<proteinExistence type="predicted"/>
<keyword evidence="2" id="KW-1185">Reference proteome</keyword>
<sequence>MYQLYLVDISFIAGSGLDTLGYKKTGIVSWYRYCIKEQEHRWFYQKYDAATGDILGNWIEIQTPFIHPEEPIERYRFLNGYCLGEQFIYVLEDLRQTKLRVAAG</sequence>
<name>A0ABX3CN81_9BACI</name>
<dbReference type="EMBL" id="MBRJ01000040">
    <property type="protein sequence ID" value="OHX44686.1"/>
    <property type="molecule type" value="Genomic_DNA"/>
</dbReference>
<reference evidence="1 2" key="1">
    <citation type="submission" date="2016-07" db="EMBL/GenBank/DDBJ databases">
        <title>Bacillus oceanisediminis whole genome.</title>
        <authorList>
            <person name="Pal Y."/>
            <person name="Verma A."/>
            <person name="Mual P."/>
            <person name="Srinivasan K."/>
        </authorList>
    </citation>
    <scope>NUCLEOTIDE SEQUENCE [LARGE SCALE GENOMIC DNA]</scope>
    <source>
        <strain evidence="1 2">Bhandara28</strain>
    </source>
</reference>
<comment type="caution">
    <text evidence="1">The sequence shown here is derived from an EMBL/GenBank/DDBJ whole genome shotgun (WGS) entry which is preliminary data.</text>
</comment>
<evidence type="ECO:0000313" key="1">
    <source>
        <dbReference type="EMBL" id="OHX44686.1"/>
    </source>
</evidence>
<evidence type="ECO:0000313" key="2">
    <source>
        <dbReference type="Proteomes" id="UP000180194"/>
    </source>
</evidence>
<protein>
    <submittedName>
        <fullName evidence="1">Uncharacterized protein</fullName>
    </submittedName>
</protein>
<accession>A0ABX3CN81</accession>
<dbReference type="Proteomes" id="UP000180194">
    <property type="component" value="Unassembled WGS sequence"/>
</dbReference>
<organism evidence="1 2">
    <name type="scientific">Cytobacillus oceanisediminis</name>
    <dbReference type="NCBI Taxonomy" id="665099"/>
    <lineage>
        <taxon>Bacteria</taxon>
        <taxon>Bacillati</taxon>
        <taxon>Bacillota</taxon>
        <taxon>Bacilli</taxon>
        <taxon>Bacillales</taxon>
        <taxon>Bacillaceae</taxon>
        <taxon>Cytobacillus</taxon>
    </lineage>
</organism>